<dbReference type="Proteomes" id="UP000307507">
    <property type="component" value="Unassembled WGS sequence"/>
</dbReference>
<dbReference type="PROSITE" id="PS51257">
    <property type="entry name" value="PROKAR_LIPOPROTEIN"/>
    <property type="match status" value="1"/>
</dbReference>
<evidence type="ECO:0000313" key="2">
    <source>
        <dbReference type="Proteomes" id="UP000307507"/>
    </source>
</evidence>
<keyword evidence="2" id="KW-1185">Reference proteome</keyword>
<comment type="caution">
    <text evidence="1">The sequence shown here is derived from an EMBL/GenBank/DDBJ whole genome shotgun (WGS) entry which is preliminary data.</text>
</comment>
<accession>A0A4S3ZRL5</accession>
<dbReference type="EMBL" id="SSNZ01000009">
    <property type="protein sequence ID" value="THF48220.1"/>
    <property type="molecule type" value="Genomic_DNA"/>
</dbReference>
<evidence type="ECO:0000313" key="1">
    <source>
        <dbReference type="EMBL" id="THF48220.1"/>
    </source>
</evidence>
<sequence length="182" mass="21088">MKMWLVNCLGKKYYYGLIVCLLVLIGCQNEKHQTTYGKIQVTDTSHFEVAKTSPLFTIQENVDNDFRYFGNILILKKINPNCIQIENVLNDGYSGQSIAFTIDSTLTIVTAKYSSWTDTQDGSKEYYTIDQLSTKLSKNPFREGDEKLEGEFEVKVTATRYPSEFYKFPFQNRKDLFGRFRS</sequence>
<dbReference type="AlphaFoldDB" id="A0A4S3ZRL5"/>
<proteinExistence type="predicted"/>
<reference evidence="1 2" key="1">
    <citation type="submission" date="2019-04" db="EMBL/GenBank/DDBJ databases">
        <title>Flavobacterium sp. nov. isolated from construction timber.</title>
        <authorList>
            <person name="Lin S.-Y."/>
            <person name="Chang C.-T."/>
            <person name="Young C.-C."/>
        </authorList>
    </citation>
    <scope>NUCLEOTIDE SEQUENCE [LARGE SCALE GENOMIC DNA]</scope>
    <source>
        <strain evidence="1 2">CC-CTC003</strain>
    </source>
</reference>
<organism evidence="1 2">
    <name type="scientific">Flavobacterium supellecticarium</name>
    <dbReference type="NCBI Taxonomy" id="2565924"/>
    <lineage>
        <taxon>Bacteria</taxon>
        <taxon>Pseudomonadati</taxon>
        <taxon>Bacteroidota</taxon>
        <taxon>Flavobacteriia</taxon>
        <taxon>Flavobacteriales</taxon>
        <taxon>Flavobacteriaceae</taxon>
        <taxon>Flavobacterium</taxon>
    </lineage>
</organism>
<protein>
    <recommendedName>
        <fullName evidence="3">Lipoprotein</fullName>
    </recommendedName>
</protein>
<gene>
    <name evidence="1" type="ORF">E6C50_15370</name>
</gene>
<name>A0A4S3ZRL5_9FLAO</name>
<evidence type="ECO:0008006" key="3">
    <source>
        <dbReference type="Google" id="ProtNLM"/>
    </source>
</evidence>